<sequence>MTDRALTVRTAACALPAAPPYFLGRRRELRELRADIDRPGLAALRGKDHGGCRVLLVAGRPGSGRTALAIRLAREVADRYPGGQYFVRLTGVDGEPVPSAQIARAVLRALGETGAEADGGAEAEDPVAALRSALAGRRVLVVLDDTATADQVLPLLPPGPGGLVIATSQGPLAAIPDVRPCTLGGLNTAASVELLSAVVGSTRVTCDPTAAEALAEECWGNPTALRLMAGWLAARPGMSVTDTIQALRAIPVSSAMSAPVARAFRLVHDGLTQPVARLLRLLALAPDGVLDAHTASALAGCPLSAAQAALRELLGYGLLHPEGTAGLEGAADADTEYRVPGCLHALLREQLDVAERPAQVRLATARMLERTVRRLQSCRAAAEPAGSAARRKIEELPRPLRFGSPGLAAGWLRGRLPVLLAAARVAVAEGELDTLAQRLIAALVRALDAHRGDTEALPELYELHGLLLEVAERRALPRQQAAALINLADLDTAAGRTKEALERYRTALDAARSGDDGLAAGRALEALGDSYLELDDPQRAADWYGRALALRQTRGEFVEQARLHARLAELHTRTGQYPAALREWRAAGAVHRRLRDLSGYAMALSEAARVHECAGQCEESLRTYRDALHWARQAADVPVEGAVLLRMADTLERAGDPAGARLQRSAAEDLLRHGLGRGPRHDADLPL</sequence>
<accession>A0ABT5YYI7</accession>
<dbReference type="InterPro" id="IPR011990">
    <property type="entry name" value="TPR-like_helical_dom_sf"/>
</dbReference>
<dbReference type="PANTHER" id="PTHR47691">
    <property type="entry name" value="REGULATOR-RELATED"/>
    <property type="match status" value="1"/>
</dbReference>
<dbReference type="SUPFAM" id="SSF52540">
    <property type="entry name" value="P-loop containing nucleoside triphosphate hydrolases"/>
    <property type="match status" value="1"/>
</dbReference>
<feature type="repeat" description="TPR" evidence="1">
    <location>
        <begin position="521"/>
        <end position="554"/>
    </location>
</feature>
<dbReference type="Pfam" id="PF00931">
    <property type="entry name" value="NB-ARC"/>
    <property type="match status" value="1"/>
</dbReference>
<feature type="domain" description="NB-ARC" evidence="2">
    <location>
        <begin position="51"/>
        <end position="148"/>
    </location>
</feature>
<keyword evidence="4" id="KW-1185">Reference proteome</keyword>
<dbReference type="RefSeq" id="WP_275812853.1">
    <property type="nucleotide sequence ID" value="NZ_BAAANM010000004.1"/>
</dbReference>
<organism evidence="3 4">
    <name type="scientific">Streptantibioticus ferralitis</name>
    <dbReference type="NCBI Taxonomy" id="236510"/>
    <lineage>
        <taxon>Bacteria</taxon>
        <taxon>Bacillati</taxon>
        <taxon>Actinomycetota</taxon>
        <taxon>Actinomycetes</taxon>
        <taxon>Kitasatosporales</taxon>
        <taxon>Streptomycetaceae</taxon>
        <taxon>Streptantibioticus</taxon>
    </lineage>
</organism>
<dbReference type="PRINTS" id="PR00364">
    <property type="entry name" value="DISEASERSIST"/>
</dbReference>
<reference evidence="3 4" key="1">
    <citation type="submission" date="2023-03" db="EMBL/GenBank/DDBJ databases">
        <title>Draft genome sequence of type strain Streptomyces ferralitis JCM 14344.</title>
        <authorList>
            <person name="Klaysubun C."/>
            <person name="Duangmal K."/>
        </authorList>
    </citation>
    <scope>NUCLEOTIDE SEQUENCE [LARGE SCALE GENOMIC DNA]</scope>
    <source>
        <strain evidence="3 4">JCM 14344</strain>
    </source>
</reference>
<dbReference type="InterPro" id="IPR027417">
    <property type="entry name" value="P-loop_NTPase"/>
</dbReference>
<keyword evidence="1" id="KW-0802">TPR repeat</keyword>
<evidence type="ECO:0000313" key="4">
    <source>
        <dbReference type="Proteomes" id="UP001220022"/>
    </source>
</evidence>
<dbReference type="Gene3D" id="1.25.40.10">
    <property type="entry name" value="Tetratricopeptide repeat domain"/>
    <property type="match status" value="1"/>
</dbReference>
<dbReference type="Gene3D" id="3.40.50.300">
    <property type="entry name" value="P-loop containing nucleotide triphosphate hydrolases"/>
    <property type="match status" value="1"/>
</dbReference>
<dbReference type="SUPFAM" id="SSF48452">
    <property type="entry name" value="TPR-like"/>
    <property type="match status" value="1"/>
</dbReference>
<proteinExistence type="predicted"/>
<evidence type="ECO:0000259" key="2">
    <source>
        <dbReference type="Pfam" id="PF00931"/>
    </source>
</evidence>
<evidence type="ECO:0000256" key="1">
    <source>
        <dbReference type="PROSITE-ProRule" id="PRU00339"/>
    </source>
</evidence>
<dbReference type="Pfam" id="PF13424">
    <property type="entry name" value="TPR_12"/>
    <property type="match status" value="1"/>
</dbReference>
<evidence type="ECO:0000313" key="3">
    <source>
        <dbReference type="EMBL" id="MDF2256548.1"/>
    </source>
</evidence>
<dbReference type="Proteomes" id="UP001220022">
    <property type="component" value="Unassembled WGS sequence"/>
</dbReference>
<dbReference type="InterPro" id="IPR019734">
    <property type="entry name" value="TPR_rpt"/>
</dbReference>
<gene>
    <name evidence="3" type="ORF">P2L57_12625</name>
</gene>
<comment type="caution">
    <text evidence="3">The sequence shown here is derived from an EMBL/GenBank/DDBJ whole genome shotgun (WGS) entry which is preliminary data.</text>
</comment>
<dbReference type="PANTHER" id="PTHR47691:SF3">
    <property type="entry name" value="HTH-TYPE TRANSCRIPTIONAL REGULATOR RV0890C-RELATED"/>
    <property type="match status" value="1"/>
</dbReference>
<dbReference type="PROSITE" id="PS50005">
    <property type="entry name" value="TPR"/>
    <property type="match status" value="1"/>
</dbReference>
<dbReference type="SMART" id="SM00028">
    <property type="entry name" value="TPR"/>
    <property type="match status" value="4"/>
</dbReference>
<dbReference type="EMBL" id="JARHTQ010000006">
    <property type="protein sequence ID" value="MDF2256548.1"/>
    <property type="molecule type" value="Genomic_DNA"/>
</dbReference>
<name>A0ABT5YYI7_9ACTN</name>
<protein>
    <submittedName>
        <fullName evidence="3">Tetratricopeptide repeat protein</fullName>
    </submittedName>
</protein>
<dbReference type="InterPro" id="IPR002182">
    <property type="entry name" value="NB-ARC"/>
</dbReference>